<comment type="caution">
    <text evidence="2">The sequence shown here is derived from an EMBL/GenBank/DDBJ whole genome shotgun (WGS) entry which is preliminary data.</text>
</comment>
<evidence type="ECO:0000259" key="1">
    <source>
        <dbReference type="Pfam" id="PF23622"/>
    </source>
</evidence>
<gene>
    <name evidence="2" type="ORF">NE237_031639</name>
</gene>
<proteinExistence type="predicted"/>
<evidence type="ECO:0000313" key="2">
    <source>
        <dbReference type="EMBL" id="KAJ4980802.1"/>
    </source>
</evidence>
<dbReference type="InterPro" id="IPR055357">
    <property type="entry name" value="LRR_At1g61320_AtMIF1"/>
</dbReference>
<keyword evidence="3" id="KW-1185">Reference proteome</keyword>
<dbReference type="SUPFAM" id="SSF52047">
    <property type="entry name" value="RNI-like"/>
    <property type="match status" value="1"/>
</dbReference>
<name>A0A9Q0R2P8_9MAGN</name>
<protein>
    <recommendedName>
        <fullName evidence="1">At1g61320/AtMIF1 LRR domain-containing protein</fullName>
    </recommendedName>
</protein>
<dbReference type="Gene3D" id="3.80.10.10">
    <property type="entry name" value="Ribonuclease Inhibitor"/>
    <property type="match status" value="1"/>
</dbReference>
<dbReference type="Proteomes" id="UP001141806">
    <property type="component" value="Unassembled WGS sequence"/>
</dbReference>
<dbReference type="AlphaFoldDB" id="A0A9Q0R2P8"/>
<dbReference type="InterPro" id="IPR032675">
    <property type="entry name" value="LRR_dom_sf"/>
</dbReference>
<reference evidence="2" key="1">
    <citation type="journal article" date="2023" name="Plant J.">
        <title>The genome of the king protea, Protea cynaroides.</title>
        <authorList>
            <person name="Chang J."/>
            <person name="Duong T.A."/>
            <person name="Schoeman C."/>
            <person name="Ma X."/>
            <person name="Roodt D."/>
            <person name="Barker N."/>
            <person name="Li Z."/>
            <person name="Van de Peer Y."/>
            <person name="Mizrachi E."/>
        </authorList>
    </citation>
    <scope>NUCLEOTIDE SEQUENCE</scope>
    <source>
        <tissue evidence="2">Young leaves</tissue>
    </source>
</reference>
<dbReference type="InterPro" id="IPR053772">
    <property type="entry name" value="At1g61320/At1g61330-like"/>
</dbReference>
<dbReference type="EMBL" id="JAMYWD010000001">
    <property type="protein sequence ID" value="KAJ4980802.1"/>
    <property type="molecule type" value="Genomic_DNA"/>
</dbReference>
<organism evidence="2 3">
    <name type="scientific">Protea cynaroides</name>
    <dbReference type="NCBI Taxonomy" id="273540"/>
    <lineage>
        <taxon>Eukaryota</taxon>
        <taxon>Viridiplantae</taxon>
        <taxon>Streptophyta</taxon>
        <taxon>Embryophyta</taxon>
        <taxon>Tracheophyta</taxon>
        <taxon>Spermatophyta</taxon>
        <taxon>Magnoliopsida</taxon>
        <taxon>Proteales</taxon>
        <taxon>Proteaceae</taxon>
        <taxon>Protea</taxon>
    </lineage>
</organism>
<feature type="domain" description="At1g61320/AtMIF1 LRR" evidence="1">
    <location>
        <begin position="115"/>
        <end position="276"/>
    </location>
</feature>
<dbReference type="PANTHER" id="PTHR34145:SF28">
    <property type="entry name" value="F-BOX DOMAIN-CONTAINING PROTEIN"/>
    <property type="match status" value="1"/>
</dbReference>
<sequence>MVKLNQPTLIRPIGTEIHFSCAIAPRDTYSLQILRLDGHRLEQIPTLRVYRILFRINIHMGCSFFLQSISILDFAESSFFGEFDEPRENKSRKTQFADFIDSFLQFRKTENLIELNIRFYHLNDSALMSRADAWFSFALKNLHGFNLDFSPDLSSDEYFPVELYHLPRFCSPSKLLKDLVLNFCRLEPSLHKNFLSLQTVSLSQVQLVDDSVQALINNSPHLHSLRLEYCWFKDSKFDIDAPCSRLTHLRLSSNSVNEYLINIPSFLQFEFLGEIDSEYNEEMQSSFYITSLLNLIDASLQFEQMYLYSAYGGILSKLLEDMDHTTKLKISNFCLQDFSDNLMSEDYTHISTIGVKEFLESQRQYFPALAHLRQEMDLMF</sequence>
<accession>A0A9Q0R2P8</accession>
<dbReference type="Pfam" id="PF23622">
    <property type="entry name" value="LRR_At1g61320_AtMIF1"/>
    <property type="match status" value="1"/>
</dbReference>
<evidence type="ECO:0000313" key="3">
    <source>
        <dbReference type="Proteomes" id="UP001141806"/>
    </source>
</evidence>
<dbReference type="PANTHER" id="PTHR34145">
    <property type="entry name" value="OS02G0105600 PROTEIN"/>
    <property type="match status" value="1"/>
</dbReference>
<dbReference type="OrthoDB" id="673865at2759"/>